<dbReference type="EMBL" id="JBHSMI010000029">
    <property type="protein sequence ID" value="MFC5405359.1"/>
    <property type="molecule type" value="Genomic_DNA"/>
</dbReference>
<dbReference type="PROSITE" id="PS50885">
    <property type="entry name" value="HAMP"/>
    <property type="match status" value="1"/>
</dbReference>
<dbReference type="GO" id="GO:0004673">
    <property type="term" value="F:protein histidine kinase activity"/>
    <property type="evidence" value="ECO:0007669"/>
    <property type="project" value="UniProtKB-EC"/>
</dbReference>
<dbReference type="Gene3D" id="6.10.340.10">
    <property type="match status" value="1"/>
</dbReference>
<keyword evidence="4 8" id="KW-0808">Transferase</keyword>
<evidence type="ECO:0000256" key="3">
    <source>
        <dbReference type="ARBA" id="ARBA00022553"/>
    </source>
</evidence>
<keyword evidence="8" id="KW-0418">Kinase</keyword>
<feature type="domain" description="HAMP" evidence="7">
    <location>
        <begin position="308"/>
        <end position="360"/>
    </location>
</feature>
<dbReference type="Proteomes" id="UP001596113">
    <property type="component" value="Unassembled WGS sequence"/>
</dbReference>
<sequence>MLFRKDFKFSILTKLIFAFLLVITPLYGLNLMMNKEGALSVNKEISKSMASQTDFYLSSLETEISRTVSLQKELINQKNLVRLSAVGDAMTDYERSQAILTVLNQMNVIRSTGSFIQSVSVYIPIIRRTLTTGSSPIDSLSEEDFEILFQSSMKSDSPIIQWKEGMLSTVVYPPMQLPNQKSPVFMISVDFSFAKIKESLLHFIDYARGGAMIVHPNWTIANFKALNPIDRQTLVQTLVGESGIKRIELDREKFMTVRNRSGLLDAYLVILVPENEIFGTLIKYKYWFWLLCGISIVIILFFSFWIYRFIHQPLHKLVRSFRQLEDGNLQVTIIQNRNDEFDYLYKQFNAMVEKLRITLREVYEQKIRAQRSKLKQLQSQINPHFLYNSFFILNEMVQKYDDEQLDQFSGNLGKYFQYITRNAMDHATLETEVDHVRAYTYIQQTRFSKRLRVFFGELPDAIKPMRVPRIILQPIVENAFRYGMDQKLAGGILHISFVEQDDVVVLKVEDNGEMLEDAQLLQLQQQLIHYTDGMESTGIINIHHRLQIMYGSGAGIRLSRSEYGGLSVEIRIMKEGGYHVQDHDRGR</sequence>
<dbReference type="SMART" id="SM00304">
    <property type="entry name" value="HAMP"/>
    <property type="match status" value="1"/>
</dbReference>
<dbReference type="Pfam" id="PF06580">
    <property type="entry name" value="His_kinase"/>
    <property type="match status" value="1"/>
</dbReference>
<comment type="subcellular location">
    <subcellularLocation>
        <location evidence="1">Cell membrane</location>
        <topology evidence="1">Multi-pass membrane protein</topology>
    </subcellularLocation>
</comment>
<dbReference type="InterPro" id="IPR036890">
    <property type="entry name" value="HATPase_C_sf"/>
</dbReference>
<comment type="caution">
    <text evidence="8">The sequence shown here is derived from an EMBL/GenBank/DDBJ whole genome shotgun (WGS) entry which is preliminary data.</text>
</comment>
<dbReference type="SUPFAM" id="SSF55874">
    <property type="entry name" value="ATPase domain of HSP90 chaperone/DNA topoisomerase II/histidine kinase"/>
    <property type="match status" value="1"/>
</dbReference>
<evidence type="ECO:0000256" key="1">
    <source>
        <dbReference type="ARBA" id="ARBA00004651"/>
    </source>
</evidence>
<dbReference type="InterPro" id="IPR050640">
    <property type="entry name" value="Bact_2-comp_sensor_kinase"/>
</dbReference>
<dbReference type="Pfam" id="PF00672">
    <property type="entry name" value="HAMP"/>
    <property type="match status" value="1"/>
</dbReference>
<dbReference type="InterPro" id="IPR010559">
    <property type="entry name" value="Sig_transdc_His_kin_internal"/>
</dbReference>
<evidence type="ECO:0000313" key="8">
    <source>
        <dbReference type="EMBL" id="MFC5405359.1"/>
    </source>
</evidence>
<organism evidence="8 9">
    <name type="scientific">Cohnella soli</name>
    <dbReference type="NCBI Taxonomy" id="425005"/>
    <lineage>
        <taxon>Bacteria</taxon>
        <taxon>Bacillati</taxon>
        <taxon>Bacillota</taxon>
        <taxon>Bacilli</taxon>
        <taxon>Bacillales</taxon>
        <taxon>Paenibacillaceae</taxon>
        <taxon>Cohnella</taxon>
    </lineage>
</organism>
<keyword evidence="5 6" id="KW-0472">Membrane</keyword>
<dbReference type="PANTHER" id="PTHR34220">
    <property type="entry name" value="SENSOR HISTIDINE KINASE YPDA"/>
    <property type="match status" value="1"/>
</dbReference>
<keyword evidence="6" id="KW-0812">Transmembrane</keyword>
<accession>A0ABW0HW74</accession>
<name>A0ABW0HW74_9BACL</name>
<dbReference type="SUPFAM" id="SSF158472">
    <property type="entry name" value="HAMP domain-like"/>
    <property type="match status" value="1"/>
</dbReference>
<feature type="transmembrane region" description="Helical" evidence="6">
    <location>
        <begin position="286"/>
        <end position="307"/>
    </location>
</feature>
<keyword evidence="6" id="KW-1133">Transmembrane helix</keyword>
<evidence type="ECO:0000256" key="6">
    <source>
        <dbReference type="SAM" id="Phobius"/>
    </source>
</evidence>
<dbReference type="CDD" id="cd06225">
    <property type="entry name" value="HAMP"/>
    <property type="match status" value="1"/>
</dbReference>
<dbReference type="InterPro" id="IPR003660">
    <property type="entry name" value="HAMP_dom"/>
</dbReference>
<evidence type="ECO:0000256" key="2">
    <source>
        <dbReference type="ARBA" id="ARBA00022475"/>
    </source>
</evidence>
<keyword evidence="2" id="KW-1003">Cell membrane</keyword>
<keyword evidence="3" id="KW-0597">Phosphoprotein</keyword>
<dbReference type="PANTHER" id="PTHR34220:SF7">
    <property type="entry name" value="SENSOR HISTIDINE KINASE YPDA"/>
    <property type="match status" value="1"/>
</dbReference>
<evidence type="ECO:0000259" key="7">
    <source>
        <dbReference type="PROSITE" id="PS50885"/>
    </source>
</evidence>
<reference evidence="9" key="1">
    <citation type="journal article" date="2019" name="Int. J. Syst. Evol. Microbiol.">
        <title>The Global Catalogue of Microorganisms (GCM) 10K type strain sequencing project: providing services to taxonomists for standard genome sequencing and annotation.</title>
        <authorList>
            <consortium name="The Broad Institute Genomics Platform"/>
            <consortium name="The Broad Institute Genome Sequencing Center for Infectious Disease"/>
            <person name="Wu L."/>
            <person name="Ma J."/>
        </authorList>
    </citation>
    <scope>NUCLEOTIDE SEQUENCE [LARGE SCALE GENOMIC DNA]</scope>
    <source>
        <strain evidence="9">CGMCC 1.18575</strain>
    </source>
</reference>
<keyword evidence="9" id="KW-1185">Reference proteome</keyword>
<gene>
    <name evidence="8" type="ORF">ACFPOF_21665</name>
</gene>
<evidence type="ECO:0000256" key="4">
    <source>
        <dbReference type="ARBA" id="ARBA00022679"/>
    </source>
</evidence>
<dbReference type="EC" id="2.7.13.3" evidence="8"/>
<protein>
    <submittedName>
        <fullName evidence="8">Sensor histidine kinase</fullName>
        <ecNumber evidence="8">2.7.13.3</ecNumber>
    </submittedName>
</protein>
<evidence type="ECO:0000313" key="9">
    <source>
        <dbReference type="Proteomes" id="UP001596113"/>
    </source>
</evidence>
<proteinExistence type="predicted"/>
<dbReference type="Gene3D" id="3.30.565.10">
    <property type="entry name" value="Histidine kinase-like ATPase, C-terminal domain"/>
    <property type="match status" value="1"/>
</dbReference>
<dbReference type="RefSeq" id="WP_378136531.1">
    <property type="nucleotide sequence ID" value="NZ_JBHSMI010000029.1"/>
</dbReference>
<evidence type="ECO:0000256" key="5">
    <source>
        <dbReference type="ARBA" id="ARBA00023136"/>
    </source>
</evidence>